<proteinExistence type="predicted"/>
<reference evidence="2 3" key="1">
    <citation type="journal article" date="2019" name="Commun. Biol.">
        <title>The bagworm genome reveals a unique fibroin gene that provides high tensile strength.</title>
        <authorList>
            <person name="Kono N."/>
            <person name="Nakamura H."/>
            <person name="Ohtoshi R."/>
            <person name="Tomita M."/>
            <person name="Numata K."/>
            <person name="Arakawa K."/>
        </authorList>
    </citation>
    <scope>NUCLEOTIDE SEQUENCE [LARGE SCALE GENOMIC DNA]</scope>
</reference>
<protein>
    <submittedName>
        <fullName evidence="2">Uncharacterized protein</fullName>
    </submittedName>
</protein>
<evidence type="ECO:0000313" key="3">
    <source>
        <dbReference type="Proteomes" id="UP000299102"/>
    </source>
</evidence>
<organism evidence="2 3">
    <name type="scientific">Eumeta variegata</name>
    <name type="common">Bagworm moth</name>
    <name type="synonym">Eumeta japonica</name>
    <dbReference type="NCBI Taxonomy" id="151549"/>
    <lineage>
        <taxon>Eukaryota</taxon>
        <taxon>Metazoa</taxon>
        <taxon>Ecdysozoa</taxon>
        <taxon>Arthropoda</taxon>
        <taxon>Hexapoda</taxon>
        <taxon>Insecta</taxon>
        <taxon>Pterygota</taxon>
        <taxon>Neoptera</taxon>
        <taxon>Endopterygota</taxon>
        <taxon>Lepidoptera</taxon>
        <taxon>Glossata</taxon>
        <taxon>Ditrysia</taxon>
        <taxon>Tineoidea</taxon>
        <taxon>Psychidae</taxon>
        <taxon>Oiketicinae</taxon>
        <taxon>Eumeta</taxon>
    </lineage>
</organism>
<name>A0A4C1SZG5_EUMVA</name>
<evidence type="ECO:0000256" key="1">
    <source>
        <dbReference type="SAM" id="MobiDB-lite"/>
    </source>
</evidence>
<feature type="compositionally biased region" description="Low complexity" evidence="1">
    <location>
        <begin position="43"/>
        <end position="55"/>
    </location>
</feature>
<dbReference type="EMBL" id="BGZK01008241">
    <property type="protein sequence ID" value="GBP07602.1"/>
    <property type="molecule type" value="Genomic_DNA"/>
</dbReference>
<accession>A0A4C1SZG5</accession>
<keyword evidence="3" id="KW-1185">Reference proteome</keyword>
<comment type="caution">
    <text evidence="2">The sequence shown here is derived from an EMBL/GenBank/DDBJ whole genome shotgun (WGS) entry which is preliminary data.</text>
</comment>
<sequence length="77" mass="8397">MPFSHNCAMAHVFATTPFYPTYTSRSTNEAQEEPIGEDRSPPEESSSPTTTDGSELATTVMTPPTSSEYCAEEPYLS</sequence>
<feature type="compositionally biased region" description="Polar residues" evidence="1">
    <location>
        <begin position="56"/>
        <end position="68"/>
    </location>
</feature>
<dbReference type="AlphaFoldDB" id="A0A4C1SZG5"/>
<evidence type="ECO:0000313" key="2">
    <source>
        <dbReference type="EMBL" id="GBP07602.1"/>
    </source>
</evidence>
<dbReference type="Proteomes" id="UP000299102">
    <property type="component" value="Unassembled WGS sequence"/>
</dbReference>
<gene>
    <name evidence="2" type="ORF">EVAR_72440_1</name>
</gene>
<feature type="region of interest" description="Disordered" evidence="1">
    <location>
        <begin position="18"/>
        <end position="77"/>
    </location>
</feature>